<sequence>MSDNYITITTVKEVKNPKELSEKILKWLQTKEIIESELSDCILSTKKKGYKPANKHTDAIGYNENILSLQVCGLEVKTEREVFNAGAFTPFTKLECPNCNTNRFKGISPQDFYTENCTEEQLNRFNTVFPEFDKWSNNKDTSLTCPHCLTKSNLASYKTDNSIAFSNLGFTFWNWPDLKEEFLMELKTEIGMDIVRMNGHL</sequence>
<comment type="caution">
    <text evidence="1">The sequence shown here is derived from an EMBL/GenBank/DDBJ whole genome shotgun (WGS) entry which is preliminary data.</text>
</comment>
<dbReference type="Proteomes" id="UP001501496">
    <property type="component" value="Unassembled WGS sequence"/>
</dbReference>
<dbReference type="RefSeq" id="WP_344789527.1">
    <property type="nucleotide sequence ID" value="NZ_BAABCA010000008.1"/>
</dbReference>
<reference evidence="2" key="1">
    <citation type="journal article" date="2019" name="Int. J. Syst. Evol. Microbiol.">
        <title>The Global Catalogue of Microorganisms (GCM) 10K type strain sequencing project: providing services to taxonomists for standard genome sequencing and annotation.</title>
        <authorList>
            <consortium name="The Broad Institute Genomics Platform"/>
            <consortium name="The Broad Institute Genome Sequencing Center for Infectious Disease"/>
            <person name="Wu L."/>
            <person name="Ma J."/>
        </authorList>
    </citation>
    <scope>NUCLEOTIDE SEQUENCE [LARGE SCALE GENOMIC DNA]</scope>
    <source>
        <strain evidence="2">JCM 17630</strain>
    </source>
</reference>
<evidence type="ECO:0000313" key="2">
    <source>
        <dbReference type="Proteomes" id="UP001501496"/>
    </source>
</evidence>
<name>A0ABP8CHL9_9FLAO</name>
<protein>
    <submittedName>
        <fullName evidence="1">Uncharacterized protein</fullName>
    </submittedName>
</protein>
<organism evidence="1 2">
    <name type="scientific">Postechiella marina</name>
    <dbReference type="NCBI Taxonomy" id="943941"/>
    <lineage>
        <taxon>Bacteria</taxon>
        <taxon>Pseudomonadati</taxon>
        <taxon>Bacteroidota</taxon>
        <taxon>Flavobacteriia</taxon>
        <taxon>Flavobacteriales</taxon>
        <taxon>Flavobacteriaceae</taxon>
        <taxon>Postechiella</taxon>
    </lineage>
</organism>
<keyword evidence="2" id="KW-1185">Reference proteome</keyword>
<accession>A0ABP8CHL9</accession>
<dbReference type="EMBL" id="BAABCA010000008">
    <property type="protein sequence ID" value="GAA4239410.1"/>
    <property type="molecule type" value="Genomic_DNA"/>
</dbReference>
<evidence type="ECO:0000313" key="1">
    <source>
        <dbReference type="EMBL" id="GAA4239410.1"/>
    </source>
</evidence>
<proteinExistence type="predicted"/>
<gene>
    <name evidence="1" type="ORF">GCM10022291_33600</name>
</gene>